<evidence type="ECO:0000256" key="1">
    <source>
        <dbReference type="SAM" id="MobiDB-lite"/>
    </source>
</evidence>
<evidence type="ECO:0000313" key="3">
    <source>
        <dbReference type="Proteomes" id="UP000011518"/>
    </source>
</evidence>
<dbReference type="AlphaFoldDB" id="L9KX51"/>
<feature type="region of interest" description="Disordered" evidence="1">
    <location>
        <begin position="28"/>
        <end position="69"/>
    </location>
</feature>
<name>L9KX51_TUPCH</name>
<sequence length="108" mass="11841">MPWRFTWEAVGGRITANVATYVEMVLTSRSHEGSSEDTDTQVGAKASARLPGRPPPDPADGDRNPFEDKLEKLRLERLVQFKAQSFSGDPAVVQRQKSFLAAAAPLKS</sequence>
<dbReference type="InParanoid" id="L9KX51"/>
<reference evidence="3" key="2">
    <citation type="journal article" date="2013" name="Nat. Commun.">
        <title>Genome of the Chinese tree shrew.</title>
        <authorList>
            <person name="Fan Y."/>
            <person name="Huang Z.Y."/>
            <person name="Cao C.C."/>
            <person name="Chen C.S."/>
            <person name="Chen Y.X."/>
            <person name="Fan D.D."/>
            <person name="He J."/>
            <person name="Hou H.L."/>
            <person name="Hu L."/>
            <person name="Hu X.T."/>
            <person name="Jiang X.T."/>
            <person name="Lai R."/>
            <person name="Lang Y.S."/>
            <person name="Liang B."/>
            <person name="Liao S.G."/>
            <person name="Mu D."/>
            <person name="Ma Y.Y."/>
            <person name="Niu Y.Y."/>
            <person name="Sun X.Q."/>
            <person name="Xia J.Q."/>
            <person name="Xiao J."/>
            <person name="Xiong Z.Q."/>
            <person name="Xu L."/>
            <person name="Yang L."/>
            <person name="Zhang Y."/>
            <person name="Zhao W."/>
            <person name="Zhao X.D."/>
            <person name="Zheng Y.T."/>
            <person name="Zhou J.M."/>
            <person name="Zhu Y.B."/>
            <person name="Zhang G.J."/>
            <person name="Wang J."/>
            <person name="Yao Y.G."/>
        </authorList>
    </citation>
    <scope>NUCLEOTIDE SEQUENCE [LARGE SCALE GENOMIC DNA]</scope>
</reference>
<feature type="compositionally biased region" description="Basic and acidic residues" evidence="1">
    <location>
        <begin position="60"/>
        <end position="69"/>
    </location>
</feature>
<proteinExistence type="predicted"/>
<evidence type="ECO:0000313" key="2">
    <source>
        <dbReference type="EMBL" id="ELW67485.1"/>
    </source>
</evidence>
<accession>L9KX51</accession>
<organism evidence="2 3">
    <name type="scientific">Tupaia chinensis</name>
    <name type="common">Chinese tree shrew</name>
    <name type="synonym">Tupaia belangeri chinensis</name>
    <dbReference type="NCBI Taxonomy" id="246437"/>
    <lineage>
        <taxon>Eukaryota</taxon>
        <taxon>Metazoa</taxon>
        <taxon>Chordata</taxon>
        <taxon>Craniata</taxon>
        <taxon>Vertebrata</taxon>
        <taxon>Euteleostomi</taxon>
        <taxon>Mammalia</taxon>
        <taxon>Eutheria</taxon>
        <taxon>Euarchontoglires</taxon>
        <taxon>Scandentia</taxon>
        <taxon>Tupaiidae</taxon>
        <taxon>Tupaia</taxon>
    </lineage>
</organism>
<keyword evidence="3" id="KW-1185">Reference proteome</keyword>
<dbReference type="EMBL" id="KB320609">
    <property type="protein sequence ID" value="ELW67485.1"/>
    <property type="molecule type" value="Genomic_DNA"/>
</dbReference>
<reference evidence="3" key="1">
    <citation type="submission" date="2012-07" db="EMBL/GenBank/DDBJ databases">
        <title>Genome of the Chinese tree shrew, a rising model animal genetically related to primates.</title>
        <authorList>
            <person name="Zhang G."/>
            <person name="Fan Y."/>
            <person name="Yao Y."/>
            <person name="Huang Z."/>
        </authorList>
    </citation>
    <scope>NUCLEOTIDE SEQUENCE [LARGE SCALE GENOMIC DNA]</scope>
</reference>
<gene>
    <name evidence="2" type="ORF">TREES_T100002823</name>
</gene>
<dbReference type="Proteomes" id="UP000011518">
    <property type="component" value="Unassembled WGS sequence"/>
</dbReference>
<protein>
    <submittedName>
        <fullName evidence="2">Uncharacterized protein</fullName>
    </submittedName>
</protein>